<dbReference type="GO" id="GO:0004748">
    <property type="term" value="F:ribonucleoside-diphosphate reductase activity, thioredoxin disulfide as acceptor"/>
    <property type="evidence" value="ECO:0007669"/>
    <property type="project" value="UniProtKB-EC"/>
</dbReference>
<accession>D2E8E7</accession>
<dbReference type="EMBL" id="MW580850">
    <property type="protein sequence ID" value="QRM16519.1"/>
    <property type="molecule type" value="Genomic_DNA"/>
</dbReference>
<dbReference type="EMBL" id="MW580853">
    <property type="protein sequence ID" value="QRM16913.1"/>
    <property type="molecule type" value="Genomic_DNA"/>
</dbReference>
<evidence type="ECO:0000313" key="9">
    <source>
        <dbReference type="EMBL" id="QRM16391.1"/>
    </source>
</evidence>
<dbReference type="EMBL" id="MW580852">
    <property type="protein sequence ID" value="QRM16783.1"/>
    <property type="molecule type" value="Genomic_DNA"/>
</dbReference>
<dbReference type="InterPro" id="IPR033909">
    <property type="entry name" value="RNR_small"/>
</dbReference>
<dbReference type="Proteomes" id="UP000011239">
    <property type="component" value="Segment"/>
</dbReference>
<evidence type="ECO:0000256" key="2">
    <source>
        <dbReference type="ARBA" id="ARBA00009303"/>
    </source>
</evidence>
<proteinExistence type="inferred from homology"/>
<dbReference type="CDD" id="cd01049">
    <property type="entry name" value="RNRR2"/>
    <property type="match status" value="1"/>
</dbReference>
<reference evidence="8 16" key="1">
    <citation type="journal article" date="2010" name="J. Gen. Virol.">
        <title>Complete genome sequence and taxonomic position of anguillid herpesvirus 1.</title>
        <authorList>
            <person name="van Beurden S.J."/>
            <person name="Bossers A."/>
            <person name="Voorbergen-Laarman M.H."/>
            <person name="Haenen O.L."/>
            <person name="Peters S."/>
            <person name="Abma-Henkens M.H."/>
            <person name="Peeters B.P."/>
            <person name="Rottier P.J."/>
            <person name="Engelsma M.Y."/>
        </authorList>
    </citation>
    <scope>NUCLEOTIDE SEQUENCE [LARGE SCALE GENOMIC DNA]</scope>
    <source>
        <strain evidence="8">500138</strain>
        <strain evidence="16">Isolate Anguilla anguilla/Netherlands/500138/1998</strain>
    </source>
</reference>
<keyword evidence="16" id="KW-1185">Reference proteome</keyword>
<dbReference type="GO" id="GO:0009263">
    <property type="term" value="P:deoxyribonucleotide biosynthetic process"/>
    <property type="evidence" value="ECO:0007669"/>
    <property type="project" value="InterPro"/>
</dbReference>
<feature type="transmembrane region" description="Helical" evidence="7">
    <location>
        <begin position="163"/>
        <end position="184"/>
    </location>
</feature>
<evidence type="ECO:0000313" key="10">
    <source>
        <dbReference type="EMBL" id="QRM16519.1"/>
    </source>
</evidence>
<evidence type="ECO:0000313" key="16">
    <source>
        <dbReference type="Proteomes" id="UP000011239"/>
    </source>
</evidence>
<gene>
    <name evidence="10" type="primary">ORF96</name>
    <name evidence="8" type="ORF">AngHV1_ORF96</name>
</gene>
<evidence type="ECO:0000256" key="3">
    <source>
        <dbReference type="ARBA" id="ARBA00012274"/>
    </source>
</evidence>
<reference evidence="10" key="4">
    <citation type="submission" date="2021-02" db="EMBL/GenBank/DDBJ databases">
        <authorList>
            <person name="Vanderplasschen A.F.C."/>
            <person name="Davison A.J."/>
        </authorList>
    </citation>
    <scope>NUCLEOTIDE SEQUENCE</scope>
    <source>
        <strain evidence="9">500138</strain>
        <strain evidence="11">DK-200249</strain>
        <strain evidence="10">DK-2008-50-66-1</strain>
        <strain evidence="12">DK-205223-2</strain>
        <strain evidence="13">DK-206116-1</strain>
        <strain evidence="14">HVA 486123</strain>
        <strain evidence="15">UK N080</strain>
    </source>
</reference>
<dbReference type="Pfam" id="PF00268">
    <property type="entry name" value="Ribonuc_red_sm"/>
    <property type="match status" value="1"/>
</dbReference>
<evidence type="ECO:0000313" key="8">
    <source>
        <dbReference type="EMBL" id="ADA57859.1"/>
    </source>
</evidence>
<dbReference type="InterPro" id="IPR012348">
    <property type="entry name" value="RNR-like"/>
</dbReference>
<evidence type="ECO:0000256" key="4">
    <source>
        <dbReference type="ARBA" id="ARBA00022723"/>
    </source>
</evidence>
<keyword evidence="6" id="KW-0408">Iron</keyword>
<dbReference type="GO" id="GO:0046872">
    <property type="term" value="F:metal ion binding"/>
    <property type="evidence" value="ECO:0007669"/>
    <property type="project" value="UniProtKB-KW"/>
</dbReference>
<dbReference type="EMBL" id="MW580854">
    <property type="protein sequence ID" value="QRM17044.1"/>
    <property type="molecule type" value="Genomic_DNA"/>
</dbReference>
<protein>
    <recommendedName>
        <fullName evidence="3">ribonucleoside-diphosphate reductase</fullName>
        <ecNumber evidence="3">1.17.4.1</ecNumber>
    </recommendedName>
</protein>
<keyword evidence="7" id="KW-0472">Membrane</keyword>
<dbReference type="InterPro" id="IPR030475">
    <property type="entry name" value="RNR_small_AS"/>
</dbReference>
<dbReference type="GeneID" id="8683528"/>
<dbReference type="EMBL" id="MW580849">
    <property type="protein sequence ID" value="QRM16391.1"/>
    <property type="molecule type" value="Genomic_DNA"/>
</dbReference>
<evidence type="ECO:0000313" key="15">
    <source>
        <dbReference type="EMBL" id="QRM17175.1"/>
    </source>
</evidence>
<name>A0A1J0REL6_9VIRU</name>
<dbReference type="EMBL" id="FJ940765">
    <property type="protein sequence ID" value="ADA57859.1"/>
    <property type="molecule type" value="Genomic_DNA"/>
</dbReference>
<reference evidence="10" key="3">
    <citation type="journal article" date="2021" name="Microorganisms">
        <title>Genomes of Anguillid Herpesvirus 1 Strains Reveal Evolutionary Disparities and Low Genetic Diversity in the Genus Cyprinivirus.</title>
        <authorList>
            <person name="Donohoe O."/>
            <person name="Zhang H."/>
            <person name="Delrez N."/>
            <person name="Gao Y."/>
            <person name="Suarez N.M."/>
            <person name="Davison A.J."/>
            <person name="Vanderplasschen A."/>
        </authorList>
    </citation>
    <scope>NUCLEOTIDE SEQUENCE</scope>
    <source>
        <strain evidence="9">500138</strain>
        <strain evidence="11">DK-200249</strain>
        <strain evidence="10">DK-2008-50-66-1</strain>
        <strain evidence="12">DK-205223-2</strain>
        <strain evidence="13">DK-206116-1</strain>
        <strain evidence="14">HVA 486123</strain>
        <strain evidence="15">UK N080</strain>
    </source>
</reference>
<keyword evidence="7" id="KW-0812">Transmembrane</keyword>
<accession>A0A1J0REL6</accession>
<organism evidence="10">
    <name type="scientific">Anguillid herpesvirus 1</name>
    <dbReference type="NCBI Taxonomy" id="150286"/>
    <lineage>
        <taxon>Viruses</taxon>
        <taxon>Duplodnaviria</taxon>
        <taxon>Heunggongvirae</taxon>
        <taxon>Peploviricota</taxon>
        <taxon>Herviviricetes</taxon>
        <taxon>Herpesvirales</taxon>
        <taxon>Alloherpesviridae</taxon>
        <taxon>Cyvirus</taxon>
        <taxon>Cyvirus anguillidallo1</taxon>
    </lineage>
</organism>
<dbReference type="UniPathway" id="UPA00326"/>
<reference evidence="8" key="2">
    <citation type="submission" date="2012-05" db="EMBL/GenBank/DDBJ databases">
        <authorList>
            <person name="van Beurden S.J."/>
            <person name="Gatherer D."/>
            <person name="Tuzi K."/>
            <person name="Herzyk P."/>
            <person name="Galbraith J."/>
            <person name="Peeters B.P.H."/>
            <person name="Rottier P.J.M."/>
            <person name="Engelsma M.Y."/>
            <person name="Davison A.J."/>
        </authorList>
    </citation>
    <scope>NUCLEOTIDE SEQUENCE</scope>
    <source>
        <strain evidence="8">500138</strain>
    </source>
</reference>
<dbReference type="PROSITE" id="PS00368">
    <property type="entry name" value="RIBORED_SMALL"/>
    <property type="match status" value="1"/>
</dbReference>
<dbReference type="KEGG" id="vg:8683528"/>
<evidence type="ECO:0000313" key="14">
    <source>
        <dbReference type="EMBL" id="QRM17044.1"/>
    </source>
</evidence>
<dbReference type="InterPro" id="IPR000358">
    <property type="entry name" value="RNR_small_fam"/>
</dbReference>
<dbReference type="InterPro" id="IPR009078">
    <property type="entry name" value="Ferritin-like_SF"/>
</dbReference>
<dbReference type="SUPFAM" id="SSF47240">
    <property type="entry name" value="Ferritin-like"/>
    <property type="match status" value="1"/>
</dbReference>
<dbReference type="EMBL" id="MW580851">
    <property type="protein sequence ID" value="QRM16650.1"/>
    <property type="molecule type" value="Genomic_DNA"/>
</dbReference>
<comment type="cofactor">
    <cofactor evidence="1">
        <name>Fe cation</name>
        <dbReference type="ChEBI" id="CHEBI:24875"/>
    </cofactor>
</comment>
<dbReference type="EMBL" id="MW580855">
    <property type="protein sequence ID" value="QRM17175.1"/>
    <property type="molecule type" value="Genomic_DNA"/>
</dbReference>
<evidence type="ECO:0000256" key="5">
    <source>
        <dbReference type="ARBA" id="ARBA00023002"/>
    </source>
</evidence>
<comment type="similarity">
    <text evidence="2">Belongs to the ribonucleoside diphosphate reductase small chain family.</text>
</comment>
<evidence type="ECO:0000313" key="12">
    <source>
        <dbReference type="EMBL" id="QRM16783.1"/>
    </source>
</evidence>
<evidence type="ECO:0000256" key="1">
    <source>
        <dbReference type="ARBA" id="ARBA00001962"/>
    </source>
</evidence>
<dbReference type="PANTHER" id="PTHR23409">
    <property type="entry name" value="RIBONUCLEOSIDE-DIPHOSPHATE REDUCTASE SMALL CHAIN"/>
    <property type="match status" value="1"/>
</dbReference>
<evidence type="ECO:0000256" key="7">
    <source>
        <dbReference type="SAM" id="Phobius"/>
    </source>
</evidence>
<keyword evidence="5 10" id="KW-0560">Oxidoreductase</keyword>
<dbReference type="EC" id="1.17.4.1" evidence="3"/>
<sequence>MEVQTYEPLLDPANNRDVTFPIREHAIWAMYKTAQAANWSAEEVDLAQDVTHWEKRLNKDERHFISHVLAFFAAADGLVNANLGQRFTQEVQYLEATYFYNFQMAIENVHAEMYSKLIATLIKDVKEQDRLFNAVERMPCIAKKAEWAKRWTHDTNASFGERLVAFAAVEGIFFSGAFAAIFWLKPRGIMPGLIMSNEFISRDEGLHCDFACLLFKDHILGKPGYERVSQIVTEAVEIEKEFLSEALPVRLLGINCEQMCSYIEFVADRLLAALGFPKRYHVKNPFGFMESISMEGKTNFFEKNVSQYKKFTFSDKDDKTCFSIDEDF</sequence>
<dbReference type="OrthoDB" id="4477at10239"/>
<evidence type="ECO:0000313" key="13">
    <source>
        <dbReference type="EMBL" id="QRM16913.1"/>
    </source>
</evidence>
<evidence type="ECO:0000256" key="6">
    <source>
        <dbReference type="ARBA" id="ARBA00023004"/>
    </source>
</evidence>
<dbReference type="RefSeq" id="YP_003358235.1">
    <property type="nucleotide sequence ID" value="NC_013668.3"/>
</dbReference>
<evidence type="ECO:0000313" key="11">
    <source>
        <dbReference type="EMBL" id="QRM16650.1"/>
    </source>
</evidence>
<keyword evidence="7" id="KW-1133">Transmembrane helix</keyword>
<keyword evidence="4" id="KW-0479">Metal-binding</keyword>
<dbReference type="PANTHER" id="PTHR23409:SF18">
    <property type="entry name" value="RIBONUCLEOSIDE-DIPHOSPHATE REDUCTASE SUBUNIT M2"/>
    <property type="match status" value="1"/>
</dbReference>
<dbReference type="Gene3D" id="1.10.620.20">
    <property type="entry name" value="Ribonucleotide Reductase, subunit A"/>
    <property type="match status" value="1"/>
</dbReference>